<evidence type="ECO:0000256" key="4">
    <source>
        <dbReference type="ARBA" id="ARBA00022692"/>
    </source>
</evidence>
<accession>A0ABN2RA98</accession>
<protein>
    <submittedName>
        <fullName evidence="9">Sugar ABC transporter permease</fullName>
    </submittedName>
</protein>
<dbReference type="PROSITE" id="PS50928">
    <property type="entry name" value="ABC_TM1"/>
    <property type="match status" value="1"/>
</dbReference>
<evidence type="ECO:0000256" key="6">
    <source>
        <dbReference type="ARBA" id="ARBA00023136"/>
    </source>
</evidence>
<evidence type="ECO:0000256" key="5">
    <source>
        <dbReference type="ARBA" id="ARBA00022989"/>
    </source>
</evidence>
<keyword evidence="4 7" id="KW-0812">Transmembrane</keyword>
<dbReference type="PANTHER" id="PTHR30193">
    <property type="entry name" value="ABC TRANSPORTER PERMEASE PROTEIN"/>
    <property type="match status" value="1"/>
</dbReference>
<feature type="transmembrane region" description="Helical" evidence="7">
    <location>
        <begin position="88"/>
        <end position="114"/>
    </location>
</feature>
<evidence type="ECO:0000259" key="8">
    <source>
        <dbReference type="PROSITE" id="PS50928"/>
    </source>
</evidence>
<dbReference type="Gene3D" id="1.10.3720.10">
    <property type="entry name" value="MetI-like"/>
    <property type="match status" value="1"/>
</dbReference>
<keyword evidence="2 7" id="KW-0813">Transport</keyword>
<dbReference type="PANTHER" id="PTHR30193:SF37">
    <property type="entry name" value="INNER MEMBRANE ABC TRANSPORTER PERMEASE PROTEIN YCJO"/>
    <property type="match status" value="1"/>
</dbReference>
<evidence type="ECO:0000313" key="10">
    <source>
        <dbReference type="Proteomes" id="UP001499854"/>
    </source>
</evidence>
<feature type="transmembrane region" description="Helical" evidence="7">
    <location>
        <begin position="126"/>
        <end position="147"/>
    </location>
</feature>
<dbReference type="EMBL" id="BAAAQM010000011">
    <property type="protein sequence ID" value="GAA1965815.1"/>
    <property type="molecule type" value="Genomic_DNA"/>
</dbReference>
<keyword evidence="10" id="KW-1185">Reference proteome</keyword>
<feature type="domain" description="ABC transmembrane type-1" evidence="8">
    <location>
        <begin position="88"/>
        <end position="301"/>
    </location>
</feature>
<evidence type="ECO:0000256" key="3">
    <source>
        <dbReference type="ARBA" id="ARBA00022475"/>
    </source>
</evidence>
<organism evidence="9 10">
    <name type="scientific">Catenulispora subtropica</name>
    <dbReference type="NCBI Taxonomy" id="450798"/>
    <lineage>
        <taxon>Bacteria</taxon>
        <taxon>Bacillati</taxon>
        <taxon>Actinomycetota</taxon>
        <taxon>Actinomycetes</taxon>
        <taxon>Catenulisporales</taxon>
        <taxon>Catenulisporaceae</taxon>
        <taxon>Catenulispora</taxon>
    </lineage>
</organism>
<dbReference type="RefSeq" id="WP_344657065.1">
    <property type="nucleotide sequence ID" value="NZ_BAAAQM010000011.1"/>
</dbReference>
<keyword evidence="5 7" id="KW-1133">Transmembrane helix</keyword>
<name>A0ABN2RA98_9ACTN</name>
<comment type="subcellular location">
    <subcellularLocation>
        <location evidence="1 7">Cell membrane</location>
        <topology evidence="1 7">Multi-pass membrane protein</topology>
    </subcellularLocation>
</comment>
<evidence type="ECO:0000256" key="7">
    <source>
        <dbReference type="RuleBase" id="RU363032"/>
    </source>
</evidence>
<evidence type="ECO:0000256" key="2">
    <source>
        <dbReference type="ARBA" id="ARBA00022448"/>
    </source>
</evidence>
<keyword evidence="6 7" id="KW-0472">Membrane</keyword>
<proteinExistence type="inferred from homology"/>
<evidence type="ECO:0000313" key="9">
    <source>
        <dbReference type="EMBL" id="GAA1965815.1"/>
    </source>
</evidence>
<comment type="similarity">
    <text evidence="7">Belongs to the binding-protein-dependent transport system permease family.</text>
</comment>
<evidence type="ECO:0000256" key="1">
    <source>
        <dbReference type="ARBA" id="ARBA00004651"/>
    </source>
</evidence>
<keyword evidence="3" id="KW-1003">Cell membrane</keyword>
<dbReference type="SUPFAM" id="SSF161098">
    <property type="entry name" value="MetI-like"/>
    <property type="match status" value="1"/>
</dbReference>
<dbReference type="InterPro" id="IPR035906">
    <property type="entry name" value="MetI-like_sf"/>
</dbReference>
<dbReference type="InterPro" id="IPR000515">
    <property type="entry name" value="MetI-like"/>
</dbReference>
<comment type="caution">
    <text evidence="9">The sequence shown here is derived from an EMBL/GenBank/DDBJ whole genome shotgun (WGS) entry which is preliminary data.</text>
</comment>
<feature type="transmembrane region" description="Helical" evidence="7">
    <location>
        <begin position="280"/>
        <end position="300"/>
    </location>
</feature>
<sequence length="325" mass="36060">MAVETVPPTANAGLAPQGRVRRRGRKSFRVVHWAFAGPAAALFVVFFAYPLCASFYQSFTNDSGGVQTWAGLAQYRRMLDDPIFWKSLYNTGLLLVFQVPLMIGLALVLASVLNNSWLRFKGTWRIAFFLPSITMLVAYAVVFRVLLKTDGGMMNQVLGWFGVSPVDWLNNPVWARVSLIGTITWRWTGYNAVILLAGLQAIPREQYEAAAIDGAGPWTTFRKVVVPQLRPVILFCSITSTIGTLQLFDENFVLTKGGPDNATMTPVLYLYKVGFDQMDFSYASAIAWAVVLIIGVLSVIQFRFFGSSERTAKDARATRSERGGK</sequence>
<feature type="transmembrane region" description="Helical" evidence="7">
    <location>
        <begin position="30"/>
        <end position="49"/>
    </location>
</feature>
<gene>
    <name evidence="9" type="ORF">GCM10009838_24260</name>
</gene>
<dbReference type="Pfam" id="PF00528">
    <property type="entry name" value="BPD_transp_1"/>
    <property type="match status" value="1"/>
</dbReference>
<dbReference type="Proteomes" id="UP001499854">
    <property type="component" value="Unassembled WGS sequence"/>
</dbReference>
<dbReference type="CDD" id="cd06261">
    <property type="entry name" value="TM_PBP2"/>
    <property type="match status" value="1"/>
</dbReference>
<dbReference type="InterPro" id="IPR051393">
    <property type="entry name" value="ABC_transporter_permease"/>
</dbReference>
<reference evidence="9 10" key="1">
    <citation type="journal article" date="2019" name="Int. J. Syst. Evol. Microbiol.">
        <title>The Global Catalogue of Microorganisms (GCM) 10K type strain sequencing project: providing services to taxonomists for standard genome sequencing and annotation.</title>
        <authorList>
            <consortium name="The Broad Institute Genomics Platform"/>
            <consortium name="The Broad Institute Genome Sequencing Center for Infectious Disease"/>
            <person name="Wu L."/>
            <person name="Ma J."/>
        </authorList>
    </citation>
    <scope>NUCLEOTIDE SEQUENCE [LARGE SCALE GENOMIC DNA]</scope>
    <source>
        <strain evidence="9 10">JCM 16013</strain>
    </source>
</reference>